<dbReference type="InterPro" id="IPR045520">
    <property type="entry name" value="GPAT/DHAPAT_C"/>
</dbReference>
<dbReference type="CDD" id="cd07993">
    <property type="entry name" value="LPLAT_DHAPAT-like"/>
    <property type="match status" value="1"/>
</dbReference>
<accession>A0A177T9C2</accession>
<keyword evidence="9" id="KW-1185">Reference proteome</keyword>
<dbReference type="PANTHER" id="PTHR12563">
    <property type="entry name" value="GLYCEROL-3-PHOSPHATE ACYLTRANSFERASE"/>
    <property type="match status" value="1"/>
</dbReference>
<protein>
    <recommendedName>
        <fullName evidence="7">Phospholipid/glycerol acyltransferase domain-containing protein</fullName>
    </recommendedName>
</protein>
<feature type="domain" description="Phospholipid/glycerol acyltransferase" evidence="7">
    <location>
        <begin position="342"/>
        <end position="469"/>
    </location>
</feature>
<evidence type="ECO:0000256" key="5">
    <source>
        <dbReference type="ARBA" id="ARBA00023315"/>
    </source>
</evidence>
<evidence type="ECO:0000256" key="3">
    <source>
        <dbReference type="ARBA" id="ARBA00022679"/>
    </source>
</evidence>
<feature type="compositionally biased region" description="Low complexity" evidence="6">
    <location>
        <begin position="198"/>
        <end position="215"/>
    </location>
</feature>
<dbReference type="AlphaFoldDB" id="A0A177T9C2"/>
<dbReference type="Proteomes" id="UP000077521">
    <property type="component" value="Unassembled WGS sequence"/>
</dbReference>
<keyword evidence="5" id="KW-0012">Acyltransferase</keyword>
<dbReference type="Pfam" id="PF19277">
    <property type="entry name" value="GPAT_C"/>
    <property type="match status" value="1"/>
</dbReference>
<dbReference type="InterPro" id="IPR041728">
    <property type="entry name" value="GPAT/DHAPAT_LPLAT"/>
</dbReference>
<comment type="similarity">
    <text evidence="2">Belongs to the GPAT/DAPAT family.</text>
</comment>
<dbReference type="GO" id="GO:0031966">
    <property type="term" value="C:mitochondrial membrane"/>
    <property type="evidence" value="ECO:0007669"/>
    <property type="project" value="TreeGrafter"/>
</dbReference>
<dbReference type="GO" id="GO:0012505">
    <property type="term" value="C:endomembrane system"/>
    <property type="evidence" value="ECO:0007669"/>
    <property type="project" value="UniProtKB-SubCell"/>
</dbReference>
<feature type="compositionally biased region" description="Pro residues" evidence="6">
    <location>
        <begin position="1"/>
        <end position="13"/>
    </location>
</feature>
<dbReference type="GO" id="GO:0008654">
    <property type="term" value="P:phospholipid biosynthetic process"/>
    <property type="evidence" value="ECO:0007669"/>
    <property type="project" value="TreeGrafter"/>
</dbReference>
<dbReference type="GO" id="GO:0019432">
    <property type="term" value="P:triglyceride biosynthetic process"/>
    <property type="evidence" value="ECO:0007669"/>
    <property type="project" value="TreeGrafter"/>
</dbReference>
<reference evidence="8" key="1">
    <citation type="submission" date="2016-04" db="EMBL/GenBank/DDBJ databases">
        <authorList>
            <person name="Nguyen H.D."/>
            <person name="Samba Siva P."/>
            <person name="Cullis J."/>
            <person name="Levesque C.A."/>
            <person name="Hambleton S."/>
        </authorList>
    </citation>
    <scope>NUCLEOTIDE SEQUENCE</scope>
    <source>
        <strain evidence="8">DAOMC 236416</strain>
    </source>
</reference>
<dbReference type="InterPro" id="IPR002123">
    <property type="entry name" value="Plipid/glycerol_acylTrfase"/>
</dbReference>
<evidence type="ECO:0000256" key="6">
    <source>
        <dbReference type="SAM" id="MobiDB-lite"/>
    </source>
</evidence>
<keyword evidence="3" id="KW-0808">Transferase</keyword>
<evidence type="ECO:0000259" key="7">
    <source>
        <dbReference type="SMART" id="SM00563"/>
    </source>
</evidence>
<dbReference type="GO" id="GO:0006072">
    <property type="term" value="P:glycerol-3-phosphate metabolic process"/>
    <property type="evidence" value="ECO:0007669"/>
    <property type="project" value="TreeGrafter"/>
</dbReference>
<gene>
    <name evidence="8" type="ORF">A4X13_0g7697</name>
</gene>
<feature type="region of interest" description="Disordered" evidence="6">
    <location>
        <begin position="63"/>
        <end position="85"/>
    </location>
</feature>
<feature type="compositionally biased region" description="Low complexity" evidence="6">
    <location>
        <begin position="14"/>
        <end position="24"/>
    </location>
</feature>
<dbReference type="InterPro" id="IPR022284">
    <property type="entry name" value="GPAT/DHAPAT"/>
</dbReference>
<dbReference type="Pfam" id="PF01553">
    <property type="entry name" value="Acyltransferase"/>
    <property type="match status" value="1"/>
</dbReference>
<feature type="compositionally biased region" description="Polar residues" evidence="6">
    <location>
        <begin position="76"/>
        <end position="85"/>
    </location>
</feature>
<comment type="caution">
    <text evidence="8">The sequence shown here is derived from an EMBL/GenBank/DDBJ whole genome shotgun (WGS) entry which is preliminary data.</text>
</comment>
<feature type="region of interest" description="Disordered" evidence="6">
    <location>
        <begin position="178"/>
        <end position="227"/>
    </location>
</feature>
<dbReference type="SMART" id="SM00563">
    <property type="entry name" value="PlsC"/>
    <property type="match status" value="1"/>
</dbReference>
<evidence type="ECO:0000313" key="9">
    <source>
        <dbReference type="Proteomes" id="UP000077521"/>
    </source>
</evidence>
<feature type="region of interest" description="Disordered" evidence="6">
    <location>
        <begin position="534"/>
        <end position="555"/>
    </location>
</feature>
<organism evidence="8 9">
    <name type="scientific">Tilletia indica</name>
    <dbReference type="NCBI Taxonomy" id="43049"/>
    <lineage>
        <taxon>Eukaryota</taxon>
        <taxon>Fungi</taxon>
        <taxon>Dikarya</taxon>
        <taxon>Basidiomycota</taxon>
        <taxon>Ustilaginomycotina</taxon>
        <taxon>Exobasidiomycetes</taxon>
        <taxon>Tilletiales</taxon>
        <taxon>Tilletiaceae</taxon>
        <taxon>Tilletia</taxon>
    </lineage>
</organism>
<dbReference type="EMBL" id="LWDF02001037">
    <property type="protein sequence ID" value="KAE8240610.1"/>
    <property type="molecule type" value="Genomic_DNA"/>
</dbReference>
<evidence type="ECO:0000313" key="8">
    <source>
        <dbReference type="EMBL" id="KAE8240610.1"/>
    </source>
</evidence>
<sequence>MAPPSDSSPPAAGPSPAEGALPPLSAAFPPLVAQLYDPLRGTATINPAAAAAALAKANAEAASSAGGGRNPHDSHGLQSTDGNTSLNVVEGHTAHFRENPVGWISQAWAYSQGTGWRGYDSYIGAPILYPGASQESIRAVLSSDAVKQRIRALATKRIDQLLAKEELALAAEETKHTIATSIGSEDDPARETESQLRSAAAAASFPSPSSSSSSSTALTRKNGTSGGKRTTAWIAYESLVPSAVSSASSHPGETRAQRARRHLEAYKAQKRAELELQLTDVARAMIEKSVARLDSMPFLRAFAATMNNVLLRMYHQGIHVSVPQVLELRRAATLAAERKESIVFLPCHKSHIDYLTMSWLMYRLGIALPHIIAGENLDIPVVGDILRGGGAFFIRRTFAGDQLYPVVIREYIEQLLGAGKNLECFIEGTRSRTGKLLPPKIGILKYILEGFLAGRTTDVWICPVSLQYDGVIESETYVSELLGKPKEQESLFGLLSGGSSVLQLKMGRIDIRFKTPWSLKGFLSDQVERRAAPPPVVSVDTAADPSTGMGTGIGNKGKEVSELDVRGSERDKVTFLKALGYRVLSDINGISVVMPAALVGTIILTLRGRGIGRGELIRRVDWLRGIIIARGYTVADFGQMSTAEVVDRALGLMKGLITEQTREVMEPTYEPEKHFELSFYRNQVLHIFVSESLISVTLYAAVKKSSDNTMTMGELVRECGFISQVLRNEFVFGTDSLEVNLVKTVEYMQKEGVLAVGPPADGRKGNEFREVGLSEDERKGGRENFDAFLFLVWPFVEGYWLAACSLLYLAPPMPEDKSADSDVPWFAAKDFEKLAQLFGKTLHAQGELSYLEAVNQATLAQAFARYEERGMIMRRKSNAAKPIPLLALNPEYRPAYNASGRSMTEGRLWNFLEHLGTFRREGKERRDQVVGSRIMALLERSYPPVVEWSRRNQDESRI</sequence>
<dbReference type="GO" id="GO:0006631">
    <property type="term" value="P:fatty acid metabolic process"/>
    <property type="evidence" value="ECO:0007669"/>
    <property type="project" value="TreeGrafter"/>
</dbReference>
<comment type="subcellular location">
    <subcellularLocation>
        <location evidence="1">Endomembrane system</location>
        <topology evidence="1">Peripheral membrane protein</topology>
    </subcellularLocation>
</comment>
<reference evidence="8" key="2">
    <citation type="journal article" date="2019" name="IMA Fungus">
        <title>Genome sequencing and comparison of five Tilletia species to identify candidate genes for the detection of regulated species infecting wheat.</title>
        <authorList>
            <person name="Nguyen H.D.T."/>
            <person name="Sultana T."/>
            <person name="Kesanakurti P."/>
            <person name="Hambleton S."/>
        </authorList>
    </citation>
    <scope>NUCLEOTIDE SEQUENCE</scope>
    <source>
        <strain evidence="8">DAOMC 236416</strain>
    </source>
</reference>
<dbReference type="PANTHER" id="PTHR12563:SF17">
    <property type="entry name" value="DIHYDROXYACETONE PHOSPHATE ACYLTRANSFERASE"/>
    <property type="match status" value="1"/>
</dbReference>
<evidence type="ECO:0000256" key="1">
    <source>
        <dbReference type="ARBA" id="ARBA00004184"/>
    </source>
</evidence>
<proteinExistence type="inferred from homology"/>
<keyword evidence="4" id="KW-0472">Membrane</keyword>
<evidence type="ECO:0000256" key="2">
    <source>
        <dbReference type="ARBA" id="ARBA00007937"/>
    </source>
</evidence>
<dbReference type="SUPFAM" id="SSF69593">
    <property type="entry name" value="Glycerol-3-phosphate (1)-acyltransferase"/>
    <property type="match status" value="1"/>
</dbReference>
<name>A0A177T9C2_9BASI</name>
<dbReference type="GO" id="GO:0004366">
    <property type="term" value="F:glycerol-3-phosphate O-acyltransferase activity"/>
    <property type="evidence" value="ECO:0007669"/>
    <property type="project" value="TreeGrafter"/>
</dbReference>
<evidence type="ECO:0000256" key="4">
    <source>
        <dbReference type="ARBA" id="ARBA00023136"/>
    </source>
</evidence>
<feature type="region of interest" description="Disordered" evidence="6">
    <location>
        <begin position="1"/>
        <end position="24"/>
    </location>
</feature>